<dbReference type="Proteomes" id="UP000014065">
    <property type="component" value="Unassembled WGS sequence"/>
</dbReference>
<dbReference type="AlphaFoldDB" id="S2E8C8"/>
<gene>
    <name evidence="1" type="ORF">BG20_I0293</name>
</gene>
<reference evidence="1 2" key="1">
    <citation type="journal article" date="2012" name="J. Bacteriol.">
        <title>Genome Sequence of "Candidatus Nitrosoarchaeum limnia" BG20, a Low-Salinity Ammonia-Oxidizing Archaeon from the San Francisco Bay Estuary.</title>
        <authorList>
            <person name="Mosier A.C."/>
            <person name="Allen E.E."/>
            <person name="Kim M."/>
            <person name="Ferriera S."/>
            <person name="Francis C.A."/>
        </authorList>
    </citation>
    <scope>NUCLEOTIDE SEQUENCE [LARGE SCALE GENOMIC DNA]</scope>
    <source>
        <strain evidence="1 2">BG20</strain>
    </source>
</reference>
<accession>S2E8C8</accession>
<dbReference type="EMBL" id="AHJG01000169">
    <property type="protein sequence ID" value="EPA05666.1"/>
    <property type="molecule type" value="Genomic_DNA"/>
</dbReference>
<evidence type="ECO:0000313" key="1">
    <source>
        <dbReference type="EMBL" id="EPA05666.1"/>
    </source>
</evidence>
<protein>
    <submittedName>
        <fullName evidence="1">Uncharacterized protein</fullName>
    </submittedName>
</protein>
<organism evidence="1 2">
    <name type="scientific">Candidatus Nitrosarchaeum limnium BG20</name>
    <dbReference type="NCBI Taxonomy" id="859192"/>
    <lineage>
        <taxon>Archaea</taxon>
        <taxon>Nitrososphaerota</taxon>
        <taxon>Nitrososphaeria</taxon>
        <taxon>Nitrosopumilales</taxon>
        <taxon>Nitrosopumilaceae</taxon>
        <taxon>Nitrosarchaeum</taxon>
    </lineage>
</organism>
<proteinExistence type="predicted"/>
<sequence length="37" mass="4494">MKWVILTKINDIDEKSKNFSFLKFLQKKSIFPKNNFC</sequence>
<name>S2E8C8_9ARCH</name>
<comment type="caution">
    <text evidence="1">The sequence shown here is derived from an EMBL/GenBank/DDBJ whole genome shotgun (WGS) entry which is preliminary data.</text>
</comment>
<evidence type="ECO:0000313" key="2">
    <source>
        <dbReference type="Proteomes" id="UP000014065"/>
    </source>
</evidence>
<keyword evidence="2" id="KW-1185">Reference proteome</keyword>